<evidence type="ECO:0000313" key="1">
    <source>
        <dbReference type="EMBL" id="CAF2016625.1"/>
    </source>
</evidence>
<name>A0A816MSW1_BRANA</name>
<sequence length="131" mass="14969">MFHCAMCLLPVRFLCLFGGRRSRQTLRRRRELRIFAVLLPAVLSLRLVLPPAMSREDSLAAAKLWSSGLYPVVPFSGDFVQAFQLRMEHRSQLMNSTSSSWRRESHQPPCAAPPHLSGAQIRKVSRVRIRV</sequence>
<dbReference type="AlphaFoldDB" id="A0A816MSW1"/>
<dbReference type="Proteomes" id="UP001295469">
    <property type="component" value="Chromosome C07"/>
</dbReference>
<reference evidence="1" key="1">
    <citation type="submission" date="2021-01" db="EMBL/GenBank/DDBJ databases">
        <authorList>
            <consortium name="Genoscope - CEA"/>
            <person name="William W."/>
        </authorList>
    </citation>
    <scope>NUCLEOTIDE SEQUENCE</scope>
</reference>
<protein>
    <submittedName>
        <fullName evidence="1">(rape) hypothetical protein</fullName>
    </submittedName>
</protein>
<gene>
    <name evidence="1" type="ORF">DARMORV10_C07P43830.1</name>
</gene>
<dbReference type="EMBL" id="HG994371">
    <property type="protein sequence ID" value="CAF2016625.1"/>
    <property type="molecule type" value="Genomic_DNA"/>
</dbReference>
<organism evidence="1">
    <name type="scientific">Brassica napus</name>
    <name type="common">Rape</name>
    <dbReference type="NCBI Taxonomy" id="3708"/>
    <lineage>
        <taxon>Eukaryota</taxon>
        <taxon>Viridiplantae</taxon>
        <taxon>Streptophyta</taxon>
        <taxon>Embryophyta</taxon>
        <taxon>Tracheophyta</taxon>
        <taxon>Spermatophyta</taxon>
        <taxon>Magnoliopsida</taxon>
        <taxon>eudicotyledons</taxon>
        <taxon>Gunneridae</taxon>
        <taxon>Pentapetalae</taxon>
        <taxon>rosids</taxon>
        <taxon>malvids</taxon>
        <taxon>Brassicales</taxon>
        <taxon>Brassicaceae</taxon>
        <taxon>Brassiceae</taxon>
        <taxon>Brassica</taxon>
    </lineage>
</organism>
<proteinExistence type="predicted"/>
<accession>A0A816MSW1</accession>